<evidence type="ECO:0000313" key="3">
    <source>
        <dbReference type="EMBL" id="OQV18014.1"/>
    </source>
</evidence>
<proteinExistence type="predicted"/>
<accession>A0A1W0WS44</accession>
<dbReference type="SUPFAM" id="SSF53474">
    <property type="entry name" value="alpha/beta-Hydrolases"/>
    <property type="match status" value="1"/>
</dbReference>
<dbReference type="InterPro" id="IPR029058">
    <property type="entry name" value="AB_hydrolase_fold"/>
</dbReference>
<dbReference type="Pfam" id="PF07859">
    <property type="entry name" value="Abhydrolase_3"/>
    <property type="match status" value="2"/>
</dbReference>
<dbReference type="AlphaFoldDB" id="A0A1W0WS44"/>
<feature type="domain" description="Alpha/beta hydrolase fold-3" evidence="2">
    <location>
        <begin position="120"/>
        <end position="268"/>
    </location>
</feature>
<dbReference type="InterPro" id="IPR050300">
    <property type="entry name" value="GDXG_lipolytic_enzyme"/>
</dbReference>
<keyword evidence="1" id="KW-0378">Hydrolase</keyword>
<dbReference type="PANTHER" id="PTHR48081:SF8">
    <property type="entry name" value="ALPHA_BETA HYDROLASE FOLD-3 DOMAIN-CONTAINING PROTEIN-RELATED"/>
    <property type="match status" value="1"/>
</dbReference>
<keyword evidence="4" id="KW-1185">Reference proteome</keyword>
<reference evidence="4" key="1">
    <citation type="submission" date="2017-01" db="EMBL/GenBank/DDBJ databases">
        <title>Comparative genomics of anhydrobiosis in the tardigrade Hypsibius dujardini.</title>
        <authorList>
            <person name="Yoshida Y."/>
            <person name="Koutsovoulos G."/>
            <person name="Laetsch D."/>
            <person name="Stevens L."/>
            <person name="Kumar S."/>
            <person name="Horikawa D."/>
            <person name="Ishino K."/>
            <person name="Komine S."/>
            <person name="Tomita M."/>
            <person name="Blaxter M."/>
            <person name="Arakawa K."/>
        </authorList>
    </citation>
    <scope>NUCLEOTIDE SEQUENCE [LARGE SCALE GENOMIC DNA]</scope>
    <source>
        <strain evidence="4">Z151</strain>
    </source>
</reference>
<dbReference type="Proteomes" id="UP000192578">
    <property type="component" value="Unassembled WGS sequence"/>
</dbReference>
<gene>
    <name evidence="3" type="ORF">BV898_07955</name>
</gene>
<organism evidence="3 4">
    <name type="scientific">Hypsibius exemplaris</name>
    <name type="common">Freshwater tardigrade</name>
    <dbReference type="NCBI Taxonomy" id="2072580"/>
    <lineage>
        <taxon>Eukaryota</taxon>
        <taxon>Metazoa</taxon>
        <taxon>Ecdysozoa</taxon>
        <taxon>Tardigrada</taxon>
        <taxon>Eutardigrada</taxon>
        <taxon>Parachela</taxon>
        <taxon>Hypsibioidea</taxon>
        <taxon>Hypsibiidae</taxon>
        <taxon>Hypsibius</taxon>
    </lineage>
</organism>
<dbReference type="OrthoDB" id="408631at2759"/>
<name>A0A1W0WS44_HYPEX</name>
<sequence>MLPLKITAVATFLAIGFAYFYSPVPDAAAVEDQWIIRKLYAFNQASKLVARIGVMLGFDSAINITRSFRSMNAKHIAKDTFDITTEDFEFDGVPVAVHRKTAWLKATNGKDAAGSLRPAIVYIHGGGWIYSFREIFAMMERYFVQQLDVVVVSVEYRLAPEHPHPQPFLDCVTAVKYLHRHAAEFGVDPAQISIAGDSAGGQLSAAVTIKLRDDGEPFLQRQILISPATQFATFRLDSFQENDRYGILSKRAVIQFWLLYMNESAQYANEFNANEHVSERVAHHKAWPYLQKYQTFPQDHVKVDEKVSKVLEAKILDPYLCPMMADSLSGLPPALILVSEFDTIRDDALAYADRLRAEGADVTLQRTNGFHGIYLFAGQGAVSGGEMVESVVTYMREAYSARSSTR</sequence>
<dbReference type="EMBL" id="MTYJ01000054">
    <property type="protein sequence ID" value="OQV18014.1"/>
    <property type="molecule type" value="Genomic_DNA"/>
</dbReference>
<evidence type="ECO:0000256" key="1">
    <source>
        <dbReference type="ARBA" id="ARBA00022801"/>
    </source>
</evidence>
<evidence type="ECO:0000313" key="4">
    <source>
        <dbReference type="Proteomes" id="UP000192578"/>
    </source>
</evidence>
<protein>
    <submittedName>
        <fullName evidence="3">Arylacetamide deacetylase</fullName>
    </submittedName>
</protein>
<comment type="caution">
    <text evidence="3">The sequence shown here is derived from an EMBL/GenBank/DDBJ whole genome shotgun (WGS) entry which is preliminary data.</text>
</comment>
<dbReference type="InterPro" id="IPR013094">
    <property type="entry name" value="AB_hydrolase_3"/>
</dbReference>
<dbReference type="Gene3D" id="3.40.50.1820">
    <property type="entry name" value="alpha/beta hydrolase"/>
    <property type="match status" value="1"/>
</dbReference>
<dbReference type="GO" id="GO:0016787">
    <property type="term" value="F:hydrolase activity"/>
    <property type="evidence" value="ECO:0007669"/>
    <property type="project" value="UniProtKB-KW"/>
</dbReference>
<dbReference type="PANTHER" id="PTHR48081">
    <property type="entry name" value="AB HYDROLASE SUPERFAMILY PROTEIN C4A8.06C"/>
    <property type="match status" value="1"/>
</dbReference>
<evidence type="ECO:0000259" key="2">
    <source>
        <dbReference type="Pfam" id="PF07859"/>
    </source>
</evidence>
<feature type="domain" description="Alpha/beta hydrolase fold-3" evidence="2">
    <location>
        <begin position="298"/>
        <end position="371"/>
    </location>
</feature>